<feature type="domain" description="HTH cro/C1-type" evidence="1">
    <location>
        <begin position="3"/>
        <end position="48"/>
    </location>
</feature>
<protein>
    <recommendedName>
        <fullName evidence="1">HTH cro/C1-type domain-containing protein</fullName>
    </recommendedName>
</protein>
<evidence type="ECO:0000259" key="1">
    <source>
        <dbReference type="Pfam" id="PF01381"/>
    </source>
</evidence>
<dbReference type="Proteomes" id="UP000568877">
    <property type="component" value="Unassembled WGS sequence"/>
</dbReference>
<proteinExistence type="predicted"/>
<dbReference type="InterPro" id="IPR010982">
    <property type="entry name" value="Lambda_DNA-bd_dom_sf"/>
</dbReference>
<dbReference type="Pfam" id="PF01381">
    <property type="entry name" value="HTH_3"/>
    <property type="match status" value="1"/>
</dbReference>
<dbReference type="Gene3D" id="1.10.260.40">
    <property type="entry name" value="lambda repressor-like DNA-binding domains"/>
    <property type="match status" value="1"/>
</dbReference>
<sequence length="53" mass="5704">MLKLALRKLGELSSLDHSYLSRLAKGGMYRASDKAIKKIAQALGVEPTISESG</sequence>
<evidence type="ECO:0000313" key="3">
    <source>
        <dbReference type="Proteomes" id="UP000568877"/>
    </source>
</evidence>
<reference evidence="2 3" key="1">
    <citation type="journal article" date="2020" name="Front. Microbiol.">
        <title>Single-cell genomics of novel Actinobacteria with the Wood-Ljungdahl pathway discovered in a serpentinizing system.</title>
        <authorList>
            <person name="Merino N."/>
            <person name="Kawai M."/>
            <person name="Boyd E.S."/>
            <person name="Colman D.R."/>
            <person name="McGlynn S.E."/>
            <person name="Nealson K.H."/>
            <person name="Kurokawa K."/>
            <person name="Hongoh Y."/>
        </authorList>
    </citation>
    <scope>NUCLEOTIDE SEQUENCE [LARGE SCALE GENOMIC DNA]</scope>
    <source>
        <strain evidence="2 3">S42</strain>
    </source>
</reference>
<accession>A0A6V8PNJ5</accession>
<dbReference type="AlphaFoldDB" id="A0A6V8PNJ5"/>
<dbReference type="EMBL" id="BLSA01001023">
    <property type="protein sequence ID" value="GFP34195.1"/>
    <property type="molecule type" value="Genomic_DNA"/>
</dbReference>
<dbReference type="InterPro" id="IPR001387">
    <property type="entry name" value="Cro/C1-type_HTH"/>
</dbReference>
<gene>
    <name evidence="2" type="ORF">HKBW3S42_02535</name>
</gene>
<name>A0A6V8PNJ5_9ACTN</name>
<dbReference type="SUPFAM" id="SSF47413">
    <property type="entry name" value="lambda repressor-like DNA-binding domains"/>
    <property type="match status" value="1"/>
</dbReference>
<feature type="non-terminal residue" evidence="2">
    <location>
        <position position="53"/>
    </location>
</feature>
<evidence type="ECO:0000313" key="2">
    <source>
        <dbReference type="EMBL" id="GFP34195.1"/>
    </source>
</evidence>
<dbReference type="GO" id="GO:0003677">
    <property type="term" value="F:DNA binding"/>
    <property type="evidence" value="ECO:0007669"/>
    <property type="project" value="InterPro"/>
</dbReference>
<comment type="caution">
    <text evidence="2">The sequence shown here is derived from an EMBL/GenBank/DDBJ whole genome shotgun (WGS) entry which is preliminary data.</text>
</comment>
<organism evidence="2 3">
    <name type="scientific">Candidatus Hakubella thermalkaliphila</name>
    <dbReference type="NCBI Taxonomy" id="2754717"/>
    <lineage>
        <taxon>Bacteria</taxon>
        <taxon>Bacillati</taxon>
        <taxon>Actinomycetota</taxon>
        <taxon>Actinomycetota incertae sedis</taxon>
        <taxon>Candidatus Hakubellales</taxon>
        <taxon>Candidatus Hakubellaceae</taxon>
        <taxon>Candidatus Hakubella</taxon>
    </lineage>
</organism>